<evidence type="ECO:0000259" key="8">
    <source>
        <dbReference type="Pfam" id="PF23774"/>
    </source>
</evidence>
<proteinExistence type="predicted"/>
<feature type="compositionally biased region" description="Basic and acidic residues" evidence="7">
    <location>
        <begin position="1117"/>
        <end position="1142"/>
    </location>
</feature>
<feature type="region of interest" description="Disordered" evidence="7">
    <location>
        <begin position="995"/>
        <end position="1502"/>
    </location>
</feature>
<evidence type="ECO:0000256" key="6">
    <source>
        <dbReference type="ARBA" id="ARBA00023242"/>
    </source>
</evidence>
<feature type="compositionally biased region" description="Basic and acidic residues" evidence="7">
    <location>
        <begin position="1386"/>
        <end position="1397"/>
    </location>
</feature>
<feature type="compositionally biased region" description="Basic residues" evidence="7">
    <location>
        <begin position="1002"/>
        <end position="1011"/>
    </location>
</feature>
<dbReference type="InterPro" id="IPR015943">
    <property type="entry name" value="WD40/YVTN_repeat-like_dom_sf"/>
</dbReference>
<keyword evidence="5" id="KW-0804">Transcription</keyword>
<evidence type="ECO:0000256" key="2">
    <source>
        <dbReference type="ARBA" id="ARBA00022553"/>
    </source>
</evidence>
<dbReference type="Proteomes" id="UP000008383">
    <property type="component" value="Unassembled WGS sequence"/>
</dbReference>
<dbReference type="GO" id="GO:0003723">
    <property type="term" value="F:RNA binding"/>
    <property type="evidence" value="ECO:0007669"/>
    <property type="project" value="UniProtKB-KW"/>
</dbReference>
<dbReference type="PANTHER" id="PTHR15528:SF11">
    <property type="entry name" value="FI18188P1"/>
    <property type="match status" value="1"/>
</dbReference>
<dbReference type="GO" id="GO:0003712">
    <property type="term" value="F:transcription coregulator activity"/>
    <property type="evidence" value="ECO:0007669"/>
    <property type="project" value="InterPro"/>
</dbReference>
<gene>
    <name evidence="9" type="ORF">TRV_03402</name>
</gene>
<reference evidence="10" key="1">
    <citation type="journal article" date="2011" name="Genome Biol.">
        <title>Comparative and functional genomics provide insights into the pathogenicity of dermatophytic fungi.</title>
        <authorList>
            <person name="Burmester A."/>
            <person name="Shelest E."/>
            <person name="Gloeckner G."/>
            <person name="Heddergott C."/>
            <person name="Schindler S."/>
            <person name="Staib P."/>
            <person name="Heidel A."/>
            <person name="Felder M."/>
            <person name="Petzold A."/>
            <person name="Szafranski K."/>
            <person name="Feuermann M."/>
            <person name="Pedruzzi I."/>
            <person name="Priebe S."/>
            <person name="Groth M."/>
            <person name="Winkler R."/>
            <person name="Li W."/>
            <person name="Kniemeyer O."/>
            <person name="Schroeckh V."/>
            <person name="Hertweck C."/>
            <person name="Hube B."/>
            <person name="White T.C."/>
            <person name="Platzer M."/>
            <person name="Guthke R."/>
            <person name="Heitman J."/>
            <person name="Woestemeyer J."/>
            <person name="Zipfel P.F."/>
            <person name="Monod M."/>
            <person name="Brakhage A.A."/>
        </authorList>
    </citation>
    <scope>NUCLEOTIDE SEQUENCE [LARGE SCALE GENOMIC DNA]</scope>
    <source>
        <strain evidence="10">HKI 0517</strain>
    </source>
</reference>
<dbReference type="Pfam" id="PF23774">
    <property type="entry name" value="TPR_GEMI5"/>
    <property type="match status" value="1"/>
</dbReference>
<accession>D4D8G6</accession>
<evidence type="ECO:0000256" key="5">
    <source>
        <dbReference type="ARBA" id="ARBA00023163"/>
    </source>
</evidence>
<feature type="compositionally biased region" description="Polar residues" evidence="7">
    <location>
        <begin position="701"/>
        <end position="721"/>
    </location>
</feature>
<feature type="compositionally biased region" description="Polar residues" evidence="7">
    <location>
        <begin position="1360"/>
        <end position="1369"/>
    </location>
</feature>
<dbReference type="KEGG" id="tve:TRV_03402"/>
<feature type="compositionally biased region" description="Polar residues" evidence="7">
    <location>
        <begin position="1183"/>
        <end position="1202"/>
    </location>
</feature>
<dbReference type="InterPro" id="IPR056421">
    <property type="entry name" value="TPR_GEMI5"/>
</dbReference>
<keyword evidence="3" id="KW-0694">RNA-binding</keyword>
<dbReference type="HOGENOM" id="CLU_000799_1_1_1"/>
<evidence type="ECO:0000256" key="4">
    <source>
        <dbReference type="ARBA" id="ARBA00023015"/>
    </source>
</evidence>
<dbReference type="RefSeq" id="XP_003022452.1">
    <property type="nucleotide sequence ID" value="XM_003022406.1"/>
</dbReference>
<feature type="compositionally biased region" description="Low complexity" evidence="7">
    <location>
        <begin position="966"/>
        <end position="979"/>
    </location>
</feature>
<organism evidence="9 10">
    <name type="scientific">Trichophyton verrucosum (strain HKI 0517)</name>
    <dbReference type="NCBI Taxonomy" id="663202"/>
    <lineage>
        <taxon>Eukaryota</taxon>
        <taxon>Fungi</taxon>
        <taxon>Dikarya</taxon>
        <taxon>Ascomycota</taxon>
        <taxon>Pezizomycotina</taxon>
        <taxon>Eurotiomycetes</taxon>
        <taxon>Eurotiomycetidae</taxon>
        <taxon>Onygenales</taxon>
        <taxon>Arthrodermataceae</taxon>
        <taxon>Trichophyton</taxon>
    </lineage>
</organism>
<dbReference type="GeneID" id="9580999"/>
<feature type="compositionally biased region" description="Polar residues" evidence="7">
    <location>
        <begin position="398"/>
        <end position="412"/>
    </location>
</feature>
<evidence type="ECO:0000256" key="7">
    <source>
        <dbReference type="SAM" id="MobiDB-lite"/>
    </source>
</evidence>
<feature type="region of interest" description="Disordered" evidence="7">
    <location>
        <begin position="686"/>
        <end position="721"/>
    </location>
</feature>
<feature type="compositionally biased region" description="Pro residues" evidence="7">
    <location>
        <begin position="1418"/>
        <end position="1451"/>
    </location>
</feature>
<dbReference type="GO" id="GO:0005634">
    <property type="term" value="C:nucleus"/>
    <property type="evidence" value="ECO:0007669"/>
    <property type="project" value="UniProtKB-SubCell"/>
</dbReference>
<feature type="compositionally biased region" description="Low complexity" evidence="7">
    <location>
        <begin position="1062"/>
        <end position="1089"/>
    </location>
</feature>
<dbReference type="InterPro" id="IPR036322">
    <property type="entry name" value="WD40_repeat_dom_sf"/>
</dbReference>
<feature type="compositionally biased region" description="Polar residues" evidence="7">
    <location>
        <begin position="426"/>
        <end position="437"/>
    </location>
</feature>
<keyword evidence="2" id="KW-0597">Phosphoprotein</keyword>
<feature type="compositionally biased region" description="Basic and acidic residues" evidence="7">
    <location>
        <begin position="386"/>
        <end position="395"/>
    </location>
</feature>
<dbReference type="GO" id="GO:0045944">
    <property type="term" value="P:positive regulation of transcription by RNA polymerase II"/>
    <property type="evidence" value="ECO:0007669"/>
    <property type="project" value="TreeGrafter"/>
</dbReference>
<feature type="compositionally biased region" description="Low complexity" evidence="7">
    <location>
        <begin position="909"/>
        <end position="920"/>
    </location>
</feature>
<feature type="region of interest" description="Disordered" evidence="7">
    <location>
        <begin position="745"/>
        <end position="982"/>
    </location>
</feature>
<feature type="region of interest" description="Disordered" evidence="7">
    <location>
        <begin position="363"/>
        <end position="441"/>
    </location>
</feature>
<sequence length="1580" mass="172271">MSSEHYGVRMSTSSGSRSASGSLLSSPPIELNNDLSPCAATASLFLFSQGPTVIALHHDSLAVDRRFHRHRDDVQIIAVDNVSERGAGRLVVSYDIGHTAIIWDLFTGQEITRFVSFEPIRVATWLRNGHVAFGNIKGEIILFEPSTSEHISARTIFDLITALAPTMDCNTFAIGYLNGSILIATLLPTFTILHTLTTTRGPSPVISLSWHASSTKQKTDMLASQTIDGDLFVWSVAKQPSTESPRVIRALKKSESNNTSPKWLAWSKNGRIVQHNDGESLAWDVRTKNVSYETIPTIQGVQGIANYGPTATLFTMGPNHTIQQYDVANAVMVANAQHIPQKPDPPVEQPPAAESALTVETLAKHTASEQKHKSRPSQGSLPGVESKLDLVRAEASKSPGSGYSVPISNGSRPRNRTPYAPRPPGSNYSGSATTFSLGSPRPSIAETLHSGYSARYAMSMNSTESTLSKLRTVSIPGIWDDPVTDLFPYIRARLNSVSINPSRRFDDPNLGPDELRRQMLTVIFGWEGNIEDLIRSEFKQHTYGSQHSAILARWLLPSESDIMVPMVEASTSSYVNWMIMALSLLTKKEASKEPGQALAKKLIASNDPHAAAAVLMGIGEGELAVELYVSRNQFMEAVLLSCLLTPAAWTRQSYLVRKWGEHAAINSQQHLALRCFSCTETANPVSWKGPTSHPSGPNPPSEKNQVTPMNGPPSNNLSPTSRLKNQSLKLITSFGSNNNSTFQFPGLASADRTPTNMPGVTPIDAGLGDQMFSPGGYNSSLRPGGHRGQGTTPVSRTHPASFGRERLPSIGESPNDPTPTVSAPRSRLPVDQSSESDKEIKVIDVPLVPPPASNLNQTTTETLEYLTPARYTPLNESMKEKETPMTAVPPDRTLSSSSGRENKLETALGQNQRSSNGSQSRKPDGLQIQWPPVDDQSSEDPPSEEMYYQQPSSNRRNGDRGDGVMSPTASTRSARSGTSVPLSAKSLDKYISSLDGASYHAQRQKPHKKSGSRASSKDPNGRGRSKQRYIQPAKRSPSSPIPMSPEDIALYSSSSKDYVGVRPPSRNGRMSSRMRSNSPGARSRVSGRSTSRRRDFDRSIRSPTSPVPMSPAESSGDIDHRFRLLNAERKQRYKSRERSANRRHDRSRSAPRYSSSEQRNGTEKDSDTSGETGNRSDPVYPAYNSNDEQPQPQLSGHNQIDNQLDEHGRKRSAAAELEARRQSLARRPSAPPIPLPGEASLNQILSGRPSPSPGPQTHGRSNSSFTQRAMSKSTGPTPSSLNERVPFTMPIGLPATPRAMRHPKYSTGYNDSDAPEVPEVPPPDAFYSYERRPSFNIPRSMSAPIPAEDGMPTHPHFQRQLPSSRTNRTPGHKREPSNEGMTLENSRVENLRAEHSRIPSGPPPPLLPELQHLHATATPPPPPPPPAPPSRQPPPPPPPPAPPSRQPPPPAASVQNDGPTHDEGRNSLISGVGTINIAIDDSHSPGLFGPPNPNPNFRAASLPAHQQSLHQLEGNMRASADPHKRGRSVNDNVQFKFRNLTDRMRSSSRPRNGRSPASDRQDVCSPYESLTINGPIENRI</sequence>
<dbReference type="EMBL" id="ACYE01000177">
    <property type="protein sequence ID" value="EFE41834.1"/>
    <property type="molecule type" value="Genomic_DNA"/>
</dbReference>
<dbReference type="InterPro" id="IPR034605">
    <property type="entry name" value="PGC-1"/>
</dbReference>
<dbReference type="Gene3D" id="2.130.10.10">
    <property type="entry name" value="YVTN repeat-like/Quinoprotein amine dehydrogenase"/>
    <property type="match status" value="1"/>
</dbReference>
<evidence type="ECO:0000313" key="9">
    <source>
        <dbReference type="EMBL" id="EFE41834.1"/>
    </source>
</evidence>
<keyword evidence="6" id="KW-0539">Nucleus</keyword>
<feature type="domain" description="Gem-associated protein 5 TPR" evidence="8">
    <location>
        <begin position="523"/>
        <end position="676"/>
    </location>
</feature>
<feature type="region of interest" description="Disordered" evidence="7">
    <location>
        <begin position="1539"/>
        <end position="1580"/>
    </location>
</feature>
<feature type="compositionally biased region" description="Polar residues" evidence="7">
    <location>
        <begin position="1258"/>
        <end position="1282"/>
    </location>
</feature>
<comment type="subcellular location">
    <subcellularLocation>
        <location evidence="1">Nucleus</location>
    </subcellularLocation>
</comment>
<evidence type="ECO:0000256" key="1">
    <source>
        <dbReference type="ARBA" id="ARBA00004123"/>
    </source>
</evidence>
<evidence type="ECO:0000256" key="3">
    <source>
        <dbReference type="ARBA" id="ARBA00022884"/>
    </source>
</evidence>
<name>D4D8G6_TRIVH</name>
<evidence type="ECO:0000313" key="10">
    <source>
        <dbReference type="Proteomes" id="UP000008383"/>
    </source>
</evidence>
<dbReference type="OrthoDB" id="7326421at2759"/>
<keyword evidence="10" id="KW-1185">Reference proteome</keyword>
<feature type="compositionally biased region" description="Polar residues" evidence="7">
    <location>
        <begin position="853"/>
        <end position="862"/>
    </location>
</feature>
<feature type="region of interest" description="Disordered" evidence="7">
    <location>
        <begin position="1"/>
        <end position="21"/>
    </location>
</feature>
<protein>
    <submittedName>
        <fullName evidence="9">WD domain, G-beta repeat protein</fullName>
    </submittedName>
</protein>
<keyword evidence="4" id="KW-0805">Transcription regulation</keyword>
<feature type="compositionally biased region" description="Low complexity" evidence="7">
    <location>
        <begin position="11"/>
        <end position="21"/>
    </location>
</feature>
<dbReference type="PANTHER" id="PTHR15528">
    <property type="entry name" value="PEROXISOME PROLIFERATOR ACTIVATED RECEPTOR GAMMA COACTIVATOR 1 PGC-1 -RELATED"/>
    <property type="match status" value="1"/>
</dbReference>
<dbReference type="SUPFAM" id="SSF50978">
    <property type="entry name" value="WD40 repeat-like"/>
    <property type="match status" value="1"/>
</dbReference>
<comment type="caution">
    <text evidence="9">The sequence shown here is derived from an EMBL/GenBank/DDBJ whole genome shotgun (WGS) entry which is preliminary data.</text>
</comment>